<comment type="subcellular location">
    <subcellularLocation>
        <location evidence="1">Membrane</location>
        <topology evidence="1">Multi-pass membrane protein</topology>
    </subcellularLocation>
</comment>
<dbReference type="GO" id="GO:0016020">
    <property type="term" value="C:membrane"/>
    <property type="evidence" value="ECO:0007669"/>
    <property type="project" value="UniProtKB-SubCell"/>
</dbReference>
<evidence type="ECO:0000259" key="7">
    <source>
        <dbReference type="PROSITE" id="PS50850"/>
    </source>
</evidence>
<dbReference type="Gene3D" id="1.20.1250.20">
    <property type="entry name" value="MFS general substrate transporter like domains"/>
    <property type="match status" value="2"/>
</dbReference>
<dbReference type="PROSITE" id="PS00217">
    <property type="entry name" value="SUGAR_TRANSPORT_2"/>
    <property type="match status" value="1"/>
</dbReference>
<evidence type="ECO:0000256" key="1">
    <source>
        <dbReference type="ARBA" id="ARBA00004141"/>
    </source>
</evidence>
<sequence length="646" mass="72305">MLSEYKPEFLEMAPDPSSTRRRNRGFLGSDSSALPAQDLQDRHQLRYELDLNSWNLRIWGVAASGFLTDSYNLFSTNVILASVAFVYYPDGRQWPSLLINLFTLLGSVLGQLLFGFLADWFGRTRLYGIELVLVIVSTIGVATSSHGYGDLEFLGLFIWWRFVMGVGIGAEYPLSAVITSEWSSTQSRATMLSSVFLMQPIGQALAQLVGLWVLLGFDSTKKLQTLHCGLDELHAEECRKAVDGIWRIVIGSGAVPALLAIIFRFFLFDCGLYSLEVRNKPSLAIQNTQRVYGAPSGGFANSFQMQAQSNGVHPEISPRPMPVQFSKLDLYNYFIRDRNWYYLLGTAATWFFLDVSFYGLSLDNRRTLSDMWATADPTPIDDRLECWNSTLPGGRSLVPSWQKTGLPIWQTDALHPCNTIYDVLVEQTKQYLLTVSLASIAGSVCFIFFANRIPRRQWLTASFLVLALFFVITGAVYYKVNRSAAAPATIVMVSLCHFMFNFGANTLTFIIPAEIFPTCYRCTCHGISAAAGKLGSIVAVIVVYGINSAYKSQTRQGLIFLLFGSVAAFGAIFSWAYLPDVQRRVVEEDGRSFLETKDLEELGEGRERARLGGEAVTFREKWDGLRRRRESSRRTTPSPSHDETTP</sequence>
<dbReference type="InterPro" id="IPR036259">
    <property type="entry name" value="MFS_trans_sf"/>
</dbReference>
<reference evidence="8 9" key="1">
    <citation type="journal article" date="2016" name="Front. Microbiol.">
        <title>Genome and transcriptome sequences reveal the specific parasitism of the nematophagous Purpureocillium lilacinum 36-1.</title>
        <authorList>
            <person name="Xie J."/>
            <person name="Li S."/>
            <person name="Mo C."/>
            <person name="Xiao X."/>
            <person name="Peng D."/>
            <person name="Wang G."/>
            <person name="Xiao Y."/>
        </authorList>
    </citation>
    <scope>NUCLEOTIDE SEQUENCE [LARGE SCALE GENOMIC DNA]</scope>
    <source>
        <strain evidence="8 9">36-1</strain>
    </source>
</reference>
<dbReference type="AlphaFoldDB" id="A0A2U3DZ48"/>
<dbReference type="Pfam" id="PF00083">
    <property type="entry name" value="Sugar_tr"/>
    <property type="match status" value="2"/>
</dbReference>
<evidence type="ECO:0000256" key="2">
    <source>
        <dbReference type="ARBA" id="ARBA00022692"/>
    </source>
</evidence>
<dbReference type="GO" id="GO:0022857">
    <property type="term" value="F:transmembrane transporter activity"/>
    <property type="evidence" value="ECO:0007669"/>
    <property type="project" value="InterPro"/>
</dbReference>
<dbReference type="PANTHER" id="PTHR24064">
    <property type="entry name" value="SOLUTE CARRIER FAMILY 22 MEMBER"/>
    <property type="match status" value="1"/>
</dbReference>
<dbReference type="Proteomes" id="UP000245956">
    <property type="component" value="Unassembled WGS sequence"/>
</dbReference>
<comment type="caution">
    <text evidence="8">The sequence shown here is derived from an EMBL/GenBank/DDBJ whole genome shotgun (WGS) entry which is preliminary data.</text>
</comment>
<feature type="region of interest" description="Disordered" evidence="5">
    <location>
        <begin position="624"/>
        <end position="646"/>
    </location>
</feature>
<feature type="transmembrane region" description="Helical" evidence="6">
    <location>
        <begin position="126"/>
        <end position="146"/>
    </location>
</feature>
<proteinExistence type="predicted"/>
<feature type="transmembrane region" description="Helical" evidence="6">
    <location>
        <begin position="158"/>
        <end position="179"/>
    </location>
</feature>
<keyword evidence="3 6" id="KW-1133">Transmembrane helix</keyword>
<feature type="transmembrane region" description="Helical" evidence="6">
    <location>
        <begin position="523"/>
        <end position="546"/>
    </location>
</feature>
<feature type="transmembrane region" description="Helical" evidence="6">
    <location>
        <begin position="484"/>
        <end position="511"/>
    </location>
</feature>
<feature type="transmembrane region" description="Helical" evidence="6">
    <location>
        <begin position="431"/>
        <end position="451"/>
    </location>
</feature>
<dbReference type="EMBL" id="LCWV01000018">
    <property type="protein sequence ID" value="PWI67541.1"/>
    <property type="molecule type" value="Genomic_DNA"/>
</dbReference>
<dbReference type="InterPro" id="IPR005829">
    <property type="entry name" value="Sugar_transporter_CS"/>
</dbReference>
<evidence type="ECO:0000313" key="8">
    <source>
        <dbReference type="EMBL" id="PWI67541.1"/>
    </source>
</evidence>
<keyword evidence="2 6" id="KW-0812">Transmembrane</keyword>
<dbReference type="InterPro" id="IPR020846">
    <property type="entry name" value="MFS_dom"/>
</dbReference>
<evidence type="ECO:0000256" key="5">
    <source>
        <dbReference type="SAM" id="MobiDB-lite"/>
    </source>
</evidence>
<dbReference type="SUPFAM" id="SSF103473">
    <property type="entry name" value="MFS general substrate transporter"/>
    <property type="match status" value="2"/>
</dbReference>
<name>A0A2U3DZ48_PURLI</name>
<organism evidence="8 9">
    <name type="scientific">Purpureocillium lilacinum</name>
    <name type="common">Paecilomyces lilacinus</name>
    <dbReference type="NCBI Taxonomy" id="33203"/>
    <lineage>
        <taxon>Eukaryota</taxon>
        <taxon>Fungi</taxon>
        <taxon>Dikarya</taxon>
        <taxon>Ascomycota</taxon>
        <taxon>Pezizomycotina</taxon>
        <taxon>Sordariomycetes</taxon>
        <taxon>Hypocreomycetidae</taxon>
        <taxon>Hypocreales</taxon>
        <taxon>Ophiocordycipitaceae</taxon>
        <taxon>Purpureocillium</taxon>
    </lineage>
</organism>
<keyword evidence="4 6" id="KW-0472">Membrane</keyword>
<feature type="transmembrane region" description="Helical" evidence="6">
    <location>
        <begin position="558"/>
        <end position="578"/>
    </location>
</feature>
<dbReference type="InterPro" id="IPR005828">
    <property type="entry name" value="MFS_sugar_transport-like"/>
</dbReference>
<evidence type="ECO:0000313" key="9">
    <source>
        <dbReference type="Proteomes" id="UP000245956"/>
    </source>
</evidence>
<feature type="transmembrane region" description="Helical" evidence="6">
    <location>
        <begin position="94"/>
        <end position="114"/>
    </location>
</feature>
<feature type="transmembrane region" description="Helical" evidence="6">
    <location>
        <begin position="340"/>
        <end position="360"/>
    </location>
</feature>
<feature type="transmembrane region" description="Helical" evidence="6">
    <location>
        <begin position="245"/>
        <end position="268"/>
    </location>
</feature>
<feature type="transmembrane region" description="Helical" evidence="6">
    <location>
        <begin position="458"/>
        <end position="478"/>
    </location>
</feature>
<protein>
    <recommendedName>
        <fullName evidence="7">Major facilitator superfamily (MFS) profile domain-containing protein</fullName>
    </recommendedName>
</protein>
<evidence type="ECO:0000256" key="3">
    <source>
        <dbReference type="ARBA" id="ARBA00022989"/>
    </source>
</evidence>
<accession>A0A2U3DZ48</accession>
<feature type="domain" description="Major facilitator superfamily (MFS) profile" evidence="7">
    <location>
        <begin position="58"/>
        <end position="582"/>
    </location>
</feature>
<evidence type="ECO:0000256" key="4">
    <source>
        <dbReference type="ARBA" id="ARBA00023136"/>
    </source>
</evidence>
<feature type="transmembrane region" description="Helical" evidence="6">
    <location>
        <begin position="191"/>
        <end position="215"/>
    </location>
</feature>
<gene>
    <name evidence="8" type="ORF">PCL_02895</name>
</gene>
<evidence type="ECO:0000256" key="6">
    <source>
        <dbReference type="SAM" id="Phobius"/>
    </source>
</evidence>
<dbReference type="PROSITE" id="PS50850">
    <property type="entry name" value="MFS"/>
    <property type="match status" value="1"/>
</dbReference>